<protein>
    <submittedName>
        <fullName evidence="1">Uncharacterized protein</fullName>
    </submittedName>
</protein>
<comment type="caution">
    <text evidence="1">The sequence shown here is derived from an EMBL/GenBank/DDBJ whole genome shotgun (WGS) entry which is preliminary data.</text>
</comment>
<name>A0A318D0S7_9GAMM</name>
<dbReference type="EMBL" id="QICH01000003">
    <property type="protein sequence ID" value="PXF62810.1"/>
    <property type="molecule type" value="Genomic_DNA"/>
</dbReference>
<sequence>MIIKDNSQLIDDFKGLLKGRLDGIDKLDSSTNNGRIYKQILYVSFLDSLAASIYPGRNNKSRFLSLVREFSNWEYGERVCLLHLGKMVTLVSDPELAKLRTYVLAKLKEWSQQQPLRKVLIQDLPQKKEIQEYWSKSNKEKGINYCLDDFTHINLLYQLRNSLVHQFQSKGTELGTQIPDQPFYEFIVTMDKEKNFIPQKIELVYPTSFLKKLTDETFCKVINYFKKGNLNPFPYYYSGDYSLEHLNNS</sequence>
<evidence type="ECO:0000313" key="2">
    <source>
        <dbReference type="Proteomes" id="UP000247689"/>
    </source>
</evidence>
<organism evidence="1 2">
    <name type="scientific">Kangiella spongicola</name>
    <dbReference type="NCBI Taxonomy" id="796379"/>
    <lineage>
        <taxon>Bacteria</taxon>
        <taxon>Pseudomonadati</taxon>
        <taxon>Pseudomonadota</taxon>
        <taxon>Gammaproteobacteria</taxon>
        <taxon>Kangiellales</taxon>
        <taxon>Kangiellaceae</taxon>
        <taxon>Kangiella</taxon>
    </lineage>
</organism>
<keyword evidence="2" id="KW-1185">Reference proteome</keyword>
<dbReference type="RefSeq" id="WP_110201711.1">
    <property type="nucleotide sequence ID" value="NZ_QICH01000003.1"/>
</dbReference>
<proteinExistence type="predicted"/>
<dbReference type="OrthoDB" id="2926393at2"/>
<gene>
    <name evidence="1" type="ORF">DL796_10850</name>
</gene>
<evidence type="ECO:0000313" key="1">
    <source>
        <dbReference type="EMBL" id="PXF62810.1"/>
    </source>
</evidence>
<accession>A0A318D0S7</accession>
<dbReference type="AlphaFoldDB" id="A0A318D0S7"/>
<dbReference type="Proteomes" id="UP000247689">
    <property type="component" value="Unassembled WGS sequence"/>
</dbReference>
<reference evidence="1 2" key="1">
    <citation type="submission" date="2018-05" db="EMBL/GenBank/DDBJ databases">
        <title>Kangiella spongicola genome sequence.</title>
        <authorList>
            <person name="Maclea K.S."/>
            <person name="Goen A.E."/>
            <person name="Kelley C."/>
            <person name="Underriner A."/>
            <person name="Silverwood T."/>
            <person name="Trachtenberg A.M."/>
        </authorList>
    </citation>
    <scope>NUCLEOTIDE SEQUENCE [LARGE SCALE GENOMIC DNA]</scope>
    <source>
        <strain evidence="1 2">ATCC BAA-2076</strain>
    </source>
</reference>